<dbReference type="Proteomes" id="UP001189429">
    <property type="component" value="Unassembled WGS sequence"/>
</dbReference>
<name>A0ABN9Q677_9DINO</name>
<dbReference type="EMBL" id="CAUYUJ010002547">
    <property type="protein sequence ID" value="CAK0801271.1"/>
    <property type="molecule type" value="Genomic_DNA"/>
</dbReference>
<organism evidence="2 3">
    <name type="scientific">Prorocentrum cordatum</name>
    <dbReference type="NCBI Taxonomy" id="2364126"/>
    <lineage>
        <taxon>Eukaryota</taxon>
        <taxon>Sar</taxon>
        <taxon>Alveolata</taxon>
        <taxon>Dinophyceae</taxon>
        <taxon>Prorocentrales</taxon>
        <taxon>Prorocentraceae</taxon>
        <taxon>Prorocentrum</taxon>
    </lineage>
</organism>
<accession>A0ABN9Q677</accession>
<gene>
    <name evidence="2" type="ORF">PCOR1329_LOCUS9191</name>
</gene>
<keyword evidence="3" id="KW-1185">Reference proteome</keyword>
<evidence type="ECO:0000313" key="2">
    <source>
        <dbReference type="EMBL" id="CAK0801271.1"/>
    </source>
</evidence>
<feature type="compositionally biased region" description="Basic and acidic residues" evidence="1">
    <location>
        <begin position="1"/>
        <end position="27"/>
    </location>
</feature>
<feature type="compositionally biased region" description="Acidic residues" evidence="1">
    <location>
        <begin position="51"/>
        <end position="60"/>
    </location>
</feature>
<proteinExistence type="predicted"/>
<evidence type="ECO:0000313" key="3">
    <source>
        <dbReference type="Proteomes" id="UP001189429"/>
    </source>
</evidence>
<comment type="caution">
    <text evidence="2">The sequence shown here is derived from an EMBL/GenBank/DDBJ whole genome shotgun (WGS) entry which is preliminary data.</text>
</comment>
<reference evidence="2" key="1">
    <citation type="submission" date="2023-10" db="EMBL/GenBank/DDBJ databases">
        <authorList>
            <person name="Chen Y."/>
            <person name="Shah S."/>
            <person name="Dougan E. K."/>
            <person name="Thang M."/>
            <person name="Chan C."/>
        </authorList>
    </citation>
    <scope>NUCLEOTIDE SEQUENCE [LARGE SCALE GENOMIC DNA]</scope>
</reference>
<sequence length="100" mass="10784">MEREAEEGRREAEAARRELQEAEERQRGLAASPLHGVGLEPTMVGLLPFPGEEDDEEDDPLGATSGLPTDGSPSPTAARPRRSARACARWRRAAGSCRSS</sequence>
<evidence type="ECO:0000256" key="1">
    <source>
        <dbReference type="SAM" id="MobiDB-lite"/>
    </source>
</evidence>
<protein>
    <submittedName>
        <fullName evidence="2">Uncharacterized protein</fullName>
    </submittedName>
</protein>
<feature type="region of interest" description="Disordered" evidence="1">
    <location>
        <begin position="1"/>
        <end position="86"/>
    </location>
</feature>